<accession>A0A8J3L861</accession>
<name>A0A8J3L861_9ACTN</name>
<evidence type="ECO:0000313" key="1">
    <source>
        <dbReference type="EMBL" id="GIG08055.1"/>
    </source>
</evidence>
<proteinExistence type="predicted"/>
<dbReference type="Proteomes" id="UP000630887">
    <property type="component" value="Unassembled WGS sequence"/>
</dbReference>
<evidence type="ECO:0000313" key="2">
    <source>
        <dbReference type="Proteomes" id="UP000630887"/>
    </source>
</evidence>
<organism evidence="1 2">
    <name type="scientific">Catellatospora coxensis</name>
    <dbReference type="NCBI Taxonomy" id="310354"/>
    <lineage>
        <taxon>Bacteria</taxon>
        <taxon>Bacillati</taxon>
        <taxon>Actinomycetota</taxon>
        <taxon>Actinomycetes</taxon>
        <taxon>Micromonosporales</taxon>
        <taxon>Micromonosporaceae</taxon>
        <taxon>Catellatospora</taxon>
    </lineage>
</organism>
<protein>
    <submittedName>
        <fullName evidence="1">Uncharacterized protein</fullName>
    </submittedName>
</protein>
<dbReference type="AlphaFoldDB" id="A0A8J3L861"/>
<gene>
    <name evidence="1" type="ORF">Cco03nite_47550</name>
</gene>
<reference evidence="1 2" key="1">
    <citation type="submission" date="2021-01" db="EMBL/GenBank/DDBJ databases">
        <title>Whole genome shotgun sequence of Catellatospora coxensis NBRC 107359.</title>
        <authorList>
            <person name="Komaki H."/>
            <person name="Tamura T."/>
        </authorList>
    </citation>
    <scope>NUCLEOTIDE SEQUENCE [LARGE SCALE GENOMIC DNA]</scope>
    <source>
        <strain evidence="1 2">NBRC 107359</strain>
    </source>
</reference>
<comment type="caution">
    <text evidence="1">The sequence shown here is derived from an EMBL/GenBank/DDBJ whole genome shotgun (WGS) entry which is preliminary data.</text>
</comment>
<dbReference type="EMBL" id="BONI01000042">
    <property type="protein sequence ID" value="GIG08055.1"/>
    <property type="molecule type" value="Genomic_DNA"/>
</dbReference>
<sequence length="145" mass="15660">MDATAMPRRSDQTYRDAEYVLGRHRPVDDGRRCDQARCAHEAWPCTATVTARRVMAAYGGPHFPAGSSAVHGDTARVWLLTSAAYDVSPTAPLVADMGDVMELMHRMGAVSVAQIAVRLGRPRPIIALILRALTACGWATNTATI</sequence>
<keyword evidence="2" id="KW-1185">Reference proteome</keyword>